<dbReference type="OrthoDB" id="185373at2759"/>
<dbReference type="EMBL" id="JXTC01000245">
    <property type="protein sequence ID" value="PON77647.1"/>
    <property type="molecule type" value="Genomic_DNA"/>
</dbReference>
<keyword evidence="1" id="KW-0677">Repeat</keyword>
<dbReference type="PANTHER" id="PTHR47926">
    <property type="entry name" value="PENTATRICOPEPTIDE REPEAT-CONTAINING PROTEIN"/>
    <property type="match status" value="1"/>
</dbReference>
<feature type="repeat" description="PPR" evidence="2">
    <location>
        <begin position="192"/>
        <end position="226"/>
    </location>
</feature>
<dbReference type="InParanoid" id="A0A2P5DWH8"/>
<dbReference type="InterPro" id="IPR002885">
    <property type="entry name" value="PPR_rpt"/>
</dbReference>
<proteinExistence type="predicted"/>
<evidence type="ECO:0000256" key="1">
    <source>
        <dbReference type="ARBA" id="ARBA00022737"/>
    </source>
</evidence>
<sequence>MVLEVKVEATAGLSGALLGAARIHRNMELVKYAIEKLSELEPHKASNDVLLSNIHAEIGRWIEVERIRVMMSKRKNREVTRMQLDRSWKSAGPMRLRSFSKMGAYVFNQNLKITQLGKSGRIAEAIKVFSQMTRRNIVTYNSMISEYAKNGGDQGCAPSRLFSWTLMITSYTRNGELQNARELFNLLPDKQDSVCWNAMIAGYTKKRLYEEAKNLFYEMPVKNFVSWNSMLAGYTKNGEMRIRLLFFKEIARRDVLSWNLIVDGFVEVGDLDSSWLFFKEISELNVVSWVTMLCGFARNGWIVEAQDLFKHLCRNMVSLNAMIAAYVQDSQIDRAVRLFSEMPEWDSGSWTTMINGYLCVGSLMKQDNYFIGFLTKILPLK</sequence>
<dbReference type="InterPro" id="IPR011990">
    <property type="entry name" value="TPR-like_helical_dom_sf"/>
</dbReference>
<dbReference type="InterPro" id="IPR046960">
    <property type="entry name" value="PPR_At4g14850-like_plant"/>
</dbReference>
<dbReference type="NCBIfam" id="TIGR00756">
    <property type="entry name" value="PPR"/>
    <property type="match status" value="2"/>
</dbReference>
<accession>A0A2P5DWH8</accession>
<dbReference type="GO" id="GO:0009451">
    <property type="term" value="P:RNA modification"/>
    <property type="evidence" value="ECO:0007669"/>
    <property type="project" value="InterPro"/>
</dbReference>
<protein>
    <submittedName>
        <fullName evidence="3">Pentatricopeptide repeat</fullName>
    </submittedName>
</protein>
<evidence type="ECO:0000313" key="4">
    <source>
        <dbReference type="Proteomes" id="UP000237000"/>
    </source>
</evidence>
<comment type="caution">
    <text evidence="3">The sequence shown here is derived from an EMBL/GenBank/DDBJ whole genome shotgun (WGS) entry which is preliminary data.</text>
</comment>
<name>A0A2P5DWH8_TREOI</name>
<reference evidence="4" key="1">
    <citation type="submission" date="2016-06" db="EMBL/GenBank/DDBJ databases">
        <title>Parallel loss of symbiosis genes in relatives of nitrogen-fixing non-legume Parasponia.</title>
        <authorList>
            <person name="Van Velzen R."/>
            <person name="Holmer R."/>
            <person name="Bu F."/>
            <person name="Rutten L."/>
            <person name="Van Zeijl A."/>
            <person name="Liu W."/>
            <person name="Santuari L."/>
            <person name="Cao Q."/>
            <person name="Sharma T."/>
            <person name="Shen D."/>
            <person name="Roswanjaya Y."/>
            <person name="Wardhani T."/>
            <person name="Kalhor M.S."/>
            <person name="Jansen J."/>
            <person name="Van den Hoogen J."/>
            <person name="Gungor B."/>
            <person name="Hartog M."/>
            <person name="Hontelez J."/>
            <person name="Verver J."/>
            <person name="Yang W.-C."/>
            <person name="Schijlen E."/>
            <person name="Repin R."/>
            <person name="Schilthuizen M."/>
            <person name="Schranz E."/>
            <person name="Heidstra R."/>
            <person name="Miyata K."/>
            <person name="Fedorova E."/>
            <person name="Kohlen W."/>
            <person name="Bisseling T."/>
            <person name="Smit S."/>
            <person name="Geurts R."/>
        </authorList>
    </citation>
    <scope>NUCLEOTIDE SEQUENCE [LARGE SCALE GENOMIC DNA]</scope>
    <source>
        <strain evidence="4">cv. RG33-2</strain>
    </source>
</reference>
<dbReference type="Gene3D" id="1.25.40.10">
    <property type="entry name" value="Tetratricopeptide repeat domain"/>
    <property type="match status" value="4"/>
</dbReference>
<dbReference type="Pfam" id="PF01535">
    <property type="entry name" value="PPR"/>
    <property type="match status" value="8"/>
</dbReference>
<dbReference type="PROSITE" id="PS51375">
    <property type="entry name" value="PPR"/>
    <property type="match status" value="3"/>
</dbReference>
<feature type="repeat" description="PPR" evidence="2">
    <location>
        <begin position="315"/>
        <end position="349"/>
    </location>
</feature>
<dbReference type="Proteomes" id="UP000237000">
    <property type="component" value="Unassembled WGS sequence"/>
</dbReference>
<gene>
    <name evidence="3" type="ORF">TorRG33x02_240170</name>
</gene>
<feature type="repeat" description="PPR" evidence="2">
    <location>
        <begin position="254"/>
        <end position="288"/>
    </location>
</feature>
<evidence type="ECO:0000256" key="2">
    <source>
        <dbReference type="PROSITE-ProRule" id="PRU00708"/>
    </source>
</evidence>
<dbReference type="AlphaFoldDB" id="A0A2P5DWH8"/>
<evidence type="ECO:0000313" key="3">
    <source>
        <dbReference type="EMBL" id="PON77647.1"/>
    </source>
</evidence>
<organism evidence="3 4">
    <name type="scientific">Trema orientale</name>
    <name type="common">Charcoal tree</name>
    <name type="synonym">Celtis orientalis</name>
    <dbReference type="NCBI Taxonomy" id="63057"/>
    <lineage>
        <taxon>Eukaryota</taxon>
        <taxon>Viridiplantae</taxon>
        <taxon>Streptophyta</taxon>
        <taxon>Embryophyta</taxon>
        <taxon>Tracheophyta</taxon>
        <taxon>Spermatophyta</taxon>
        <taxon>Magnoliopsida</taxon>
        <taxon>eudicotyledons</taxon>
        <taxon>Gunneridae</taxon>
        <taxon>Pentapetalae</taxon>
        <taxon>rosids</taxon>
        <taxon>fabids</taxon>
        <taxon>Rosales</taxon>
        <taxon>Cannabaceae</taxon>
        <taxon>Trema</taxon>
    </lineage>
</organism>
<dbReference type="GO" id="GO:0003723">
    <property type="term" value="F:RNA binding"/>
    <property type="evidence" value="ECO:0007669"/>
    <property type="project" value="InterPro"/>
</dbReference>
<dbReference type="STRING" id="63057.A0A2P5DWH8"/>
<keyword evidence="4" id="KW-1185">Reference proteome</keyword>
<dbReference type="Pfam" id="PF20431">
    <property type="entry name" value="E_motif"/>
    <property type="match status" value="1"/>
</dbReference>
<dbReference type="InterPro" id="IPR046848">
    <property type="entry name" value="E_motif"/>
</dbReference>